<reference evidence="1 2" key="1">
    <citation type="journal article" date="2021" name="Nat. Commun.">
        <title>Isolation of a member of the candidate phylum Atribacteria reveals a unique cell membrane structure.</title>
        <authorList>
            <person name="Taiki K."/>
            <person name="Nobu M.K."/>
            <person name="Kusada H."/>
            <person name="Meng X.-Y."/>
            <person name="Hosoki N."/>
            <person name="Uematsu K."/>
            <person name="Yoshioka H."/>
            <person name="Kamagata Y."/>
            <person name="Tamaki H."/>
        </authorList>
    </citation>
    <scope>NUCLEOTIDE SEQUENCE [LARGE SCALE GENOMIC DNA]</scope>
    <source>
        <strain evidence="1 2">RT761</strain>
    </source>
</reference>
<name>A0A7T1F3F5_ATRLM</name>
<evidence type="ECO:0000313" key="2">
    <source>
        <dbReference type="Proteomes" id="UP000594463"/>
    </source>
</evidence>
<dbReference type="RefSeq" id="WP_218111095.1">
    <property type="nucleotide sequence ID" value="NZ_CP065383.1"/>
</dbReference>
<organism evidence="1 2">
    <name type="scientific">Atribacter laminatus</name>
    <dbReference type="NCBI Taxonomy" id="2847778"/>
    <lineage>
        <taxon>Bacteria</taxon>
        <taxon>Pseudomonadati</taxon>
        <taxon>Atribacterota</taxon>
        <taxon>Atribacteria</taxon>
        <taxon>Atribacterales</taxon>
        <taxon>Atribacteraceae</taxon>
        <taxon>Atribacter</taxon>
    </lineage>
</organism>
<dbReference type="AlphaFoldDB" id="A0A7T1F3F5"/>
<keyword evidence="2" id="KW-1185">Reference proteome</keyword>
<proteinExistence type="predicted"/>
<dbReference type="PROSITE" id="PS51257">
    <property type="entry name" value="PROKAR_LIPOPROTEIN"/>
    <property type="match status" value="1"/>
</dbReference>
<dbReference type="EMBL" id="CP065383">
    <property type="protein sequence ID" value="QPM68595.1"/>
    <property type="molecule type" value="Genomic_DNA"/>
</dbReference>
<protein>
    <submittedName>
        <fullName evidence="1">Uncharacterized protein</fullName>
    </submittedName>
</protein>
<dbReference type="KEGG" id="alam:RT761_01817"/>
<gene>
    <name evidence="1" type="ORF">RT761_01817</name>
</gene>
<dbReference type="Proteomes" id="UP000594463">
    <property type="component" value="Chromosome"/>
</dbReference>
<sequence>MKRSPTRSKIFLFAILSLFIGGLMLIVAGCPGEIDPCSIDNTKFCAVIKEYAPASVQAGLEDCHNNLTICDGEEIVLFWKADASLTSNVHVIGPGGEVFDFPISEGYATVMPHVSGEWKVTFSGKCTFTKSITVRVIKGPEPYTIVANGNIDIGFFCDINPKSVSKNLVVEAIRSAQCAGASQYWENWSCKKTNWDGSYPIFFNITERDGSANNTHLPGRWRFDPVGLGGTFSYSEKSACFIATIRCEKTDIYPPPTPTPWPTRSPR</sequence>
<accession>A0A7T1F3F5</accession>
<evidence type="ECO:0000313" key="1">
    <source>
        <dbReference type="EMBL" id="QPM68595.1"/>
    </source>
</evidence>